<accession>A0A8K1CB66</accession>
<evidence type="ECO:0000313" key="2">
    <source>
        <dbReference type="EMBL" id="TMW59202.1"/>
    </source>
</evidence>
<reference evidence="2" key="1">
    <citation type="submission" date="2019-03" db="EMBL/GenBank/DDBJ databases">
        <title>Long read genome sequence of the mycoparasitic Pythium oligandrum ATCC 38472 isolated from sugarbeet rhizosphere.</title>
        <authorList>
            <person name="Gaulin E."/>
        </authorList>
    </citation>
    <scope>NUCLEOTIDE SEQUENCE</scope>
    <source>
        <strain evidence="2">ATCC 38472_TT</strain>
    </source>
</reference>
<dbReference type="PANTHER" id="PTHR13510:SF44">
    <property type="entry name" value="RABENOSYN-5"/>
    <property type="match status" value="1"/>
</dbReference>
<proteinExistence type="predicted"/>
<dbReference type="SUPFAM" id="SSF57903">
    <property type="entry name" value="FYVE/PHD zinc finger"/>
    <property type="match status" value="1"/>
</dbReference>
<sequence>MAGRFSSPFPPLRLSHSDERDLEHLADSIVHDAIVHYEAYLYDHNREIDPDRWKGIKQHENVRVYYERSKHSRRRRVKSTSGVGPHSFSSPSPSPSPTFGSSYSDDILYTTDEGEDEDRFSDAFASQRSDSTTSSQSSSKKLPPVLMTAGTVNGHLHDVMYGVVNPTIETMRIRSTYVEDKVVNAAVLATIREPTPAEPFRSIAIKWAVKNQSLAVRTVVKNRDMVFLESVGLKHLPRTGELIGYQLLHSVSFPQTHLLADTARGNISLCGIYRQLNDTTLDIFARGFLAPTGRIMRPLVIRSAADAMATVWKSLRCAQMKKLAHALRRRQDTTAVLEASEGPLPKLPEDRVSVGVVPAAKHVPEKNCSICTKALSRMAPLTFGRKASGWQCRLCMEMICSNCRVKEHLSSIDQEGWLHQRDIPFCIVCYTAVTKANAFDIAVDEILHNDAQLGYGYGHGMEGSLTSSMSSFTFSDADDFFVPGN</sequence>
<protein>
    <recommendedName>
        <fullName evidence="4">FYVE-type domain-containing protein</fullName>
    </recommendedName>
</protein>
<evidence type="ECO:0008006" key="4">
    <source>
        <dbReference type="Google" id="ProtNLM"/>
    </source>
</evidence>
<dbReference type="EMBL" id="SPLM01000110">
    <property type="protein sequence ID" value="TMW59202.1"/>
    <property type="molecule type" value="Genomic_DNA"/>
</dbReference>
<keyword evidence="3" id="KW-1185">Reference proteome</keyword>
<evidence type="ECO:0000256" key="1">
    <source>
        <dbReference type="SAM" id="MobiDB-lite"/>
    </source>
</evidence>
<name>A0A8K1CB66_PYTOL</name>
<feature type="compositionally biased region" description="Low complexity" evidence="1">
    <location>
        <begin position="126"/>
        <end position="139"/>
    </location>
</feature>
<feature type="region of interest" description="Disordered" evidence="1">
    <location>
        <begin position="66"/>
        <end position="144"/>
    </location>
</feature>
<evidence type="ECO:0000313" key="3">
    <source>
        <dbReference type="Proteomes" id="UP000794436"/>
    </source>
</evidence>
<dbReference type="OrthoDB" id="157265at2759"/>
<gene>
    <name evidence="2" type="ORF">Poli38472_007347</name>
</gene>
<organism evidence="2 3">
    <name type="scientific">Pythium oligandrum</name>
    <name type="common">Mycoparasitic fungus</name>
    <dbReference type="NCBI Taxonomy" id="41045"/>
    <lineage>
        <taxon>Eukaryota</taxon>
        <taxon>Sar</taxon>
        <taxon>Stramenopiles</taxon>
        <taxon>Oomycota</taxon>
        <taxon>Peronosporomycetes</taxon>
        <taxon>Pythiales</taxon>
        <taxon>Pythiaceae</taxon>
        <taxon>Pythium</taxon>
    </lineage>
</organism>
<feature type="compositionally biased region" description="Low complexity" evidence="1">
    <location>
        <begin position="79"/>
        <end position="104"/>
    </location>
</feature>
<dbReference type="PANTHER" id="PTHR13510">
    <property type="entry name" value="FYVE-FINGER-CONTAINING RAB5 EFFECTOR PROTEIN RABENOSYN-5-RELATED"/>
    <property type="match status" value="1"/>
</dbReference>
<dbReference type="Proteomes" id="UP000794436">
    <property type="component" value="Unassembled WGS sequence"/>
</dbReference>
<dbReference type="AlphaFoldDB" id="A0A8K1CB66"/>
<dbReference type="InterPro" id="IPR011011">
    <property type="entry name" value="Znf_FYVE_PHD"/>
</dbReference>
<dbReference type="InterPro" id="IPR052727">
    <property type="entry name" value="Rab4/Rab5_effector"/>
</dbReference>
<comment type="caution">
    <text evidence="2">The sequence shown here is derived from an EMBL/GenBank/DDBJ whole genome shotgun (WGS) entry which is preliminary data.</text>
</comment>